<feature type="transmembrane region" description="Helical" evidence="7">
    <location>
        <begin position="37"/>
        <end position="58"/>
    </location>
</feature>
<evidence type="ECO:0000256" key="6">
    <source>
        <dbReference type="ARBA" id="ARBA00023136"/>
    </source>
</evidence>
<feature type="transmembrane region" description="Helical" evidence="7">
    <location>
        <begin position="233"/>
        <end position="254"/>
    </location>
</feature>
<name>A0ABV6E6P0_9ACTN</name>
<evidence type="ECO:0000256" key="1">
    <source>
        <dbReference type="ARBA" id="ARBA00004141"/>
    </source>
</evidence>
<feature type="transmembrane region" description="Helical" evidence="7">
    <location>
        <begin position="174"/>
        <end position="198"/>
    </location>
</feature>
<dbReference type="NCBIfam" id="TIGR00945">
    <property type="entry name" value="tatC"/>
    <property type="match status" value="1"/>
</dbReference>
<evidence type="ECO:0000256" key="4">
    <source>
        <dbReference type="ARBA" id="ARBA00022989"/>
    </source>
</evidence>
<reference evidence="8 9" key="1">
    <citation type="submission" date="2024-09" db="EMBL/GenBank/DDBJ databases">
        <authorList>
            <person name="Sun Q."/>
            <person name="Mori K."/>
        </authorList>
    </citation>
    <scope>NUCLEOTIDE SEQUENCE [LARGE SCALE GENOMIC DNA]</scope>
    <source>
        <strain evidence="8 9">CCM 8654</strain>
    </source>
</reference>
<dbReference type="PANTHER" id="PTHR30371:SF0">
    <property type="entry name" value="SEC-INDEPENDENT PROTEIN TRANSLOCASE PROTEIN TATC, CHLOROPLASTIC-RELATED"/>
    <property type="match status" value="1"/>
</dbReference>
<keyword evidence="5 7" id="KW-0811">Translocation</keyword>
<evidence type="ECO:0000256" key="3">
    <source>
        <dbReference type="ARBA" id="ARBA00022927"/>
    </source>
</evidence>
<comment type="caution">
    <text evidence="8">The sequence shown here is derived from an EMBL/GenBank/DDBJ whole genome shotgun (WGS) entry which is preliminary data.</text>
</comment>
<comment type="subcellular location">
    <subcellularLocation>
        <location evidence="7">Cell membrane</location>
        <topology evidence="7">Multi-pass membrane protein</topology>
    </subcellularLocation>
    <subcellularLocation>
        <location evidence="1">Membrane</location>
        <topology evidence="1">Multi-pass membrane protein</topology>
    </subcellularLocation>
</comment>
<dbReference type="HAMAP" id="MF_00902">
    <property type="entry name" value="TatC"/>
    <property type="match status" value="1"/>
</dbReference>
<keyword evidence="7" id="KW-1003">Cell membrane</keyword>
<dbReference type="EMBL" id="JBHLXH010000003">
    <property type="protein sequence ID" value="MFC0224625.1"/>
    <property type="molecule type" value="Genomic_DNA"/>
</dbReference>
<gene>
    <name evidence="7 8" type="primary">tatC</name>
    <name evidence="8" type="ORF">ACFFJG_19205</name>
</gene>
<dbReference type="PRINTS" id="PR01840">
    <property type="entry name" value="TATCFAMILY"/>
</dbReference>
<sequence length="274" mass="29874">MRLAGLVGLFQGGPRHGVGPDGRMALSDHFREFRARLLRCLLAFALAFAVALVFRHLLLDAVFGPYEDAQTKLPDGVTEATTSGAGAGLMLWLKLAGFTAVVVTAPYWLYQIWAFVLPGLYAQERKMTRIFVAVAGPLFLIGVALGYFTLPVALEVLIGFNPDGVTNLIDFNDYLQFFTRTLLVFGLSFNIPVFVVLLNFAGVVKGKQLAAYRPWIVIGTFVFAAAATPSTDPFSMCLMAVPMMLLFFASEVIARLNDRRRARARAATLAGDGV</sequence>
<comment type="subunit">
    <text evidence="7">The Tat system comprises two distinct complexes: a TatABC complex, containing multiple copies of TatA, TatB and TatC subunits, and a separate TatA complex, containing only TatA subunits. Substrates initially bind to the TatABC complex, which probably triggers association of the separate TatA complex to form the active translocon.</text>
</comment>
<evidence type="ECO:0000313" key="9">
    <source>
        <dbReference type="Proteomes" id="UP001589698"/>
    </source>
</evidence>
<dbReference type="PANTHER" id="PTHR30371">
    <property type="entry name" value="SEC-INDEPENDENT PROTEIN TRANSLOCASE PROTEIN TATC"/>
    <property type="match status" value="1"/>
</dbReference>
<protein>
    <recommendedName>
        <fullName evidence="7">Sec-independent protein translocase protein TatC</fullName>
    </recommendedName>
</protein>
<proteinExistence type="inferred from homology"/>
<evidence type="ECO:0000256" key="2">
    <source>
        <dbReference type="ARBA" id="ARBA00022692"/>
    </source>
</evidence>
<organism evidence="8 9">
    <name type="scientific">Nocardioides zeicaulis</name>
    <dbReference type="NCBI Taxonomy" id="1776857"/>
    <lineage>
        <taxon>Bacteria</taxon>
        <taxon>Bacillati</taxon>
        <taxon>Actinomycetota</taxon>
        <taxon>Actinomycetes</taxon>
        <taxon>Propionibacteriales</taxon>
        <taxon>Nocardioidaceae</taxon>
        <taxon>Nocardioides</taxon>
    </lineage>
</organism>
<keyword evidence="6 7" id="KW-0472">Membrane</keyword>
<evidence type="ECO:0000256" key="7">
    <source>
        <dbReference type="HAMAP-Rule" id="MF_00902"/>
    </source>
</evidence>
<feature type="transmembrane region" description="Helical" evidence="7">
    <location>
        <begin position="130"/>
        <end position="154"/>
    </location>
</feature>
<evidence type="ECO:0000313" key="8">
    <source>
        <dbReference type="EMBL" id="MFC0224625.1"/>
    </source>
</evidence>
<keyword evidence="4 7" id="KW-1133">Transmembrane helix</keyword>
<accession>A0ABV6E6P0</accession>
<keyword evidence="9" id="KW-1185">Reference proteome</keyword>
<keyword evidence="3 7" id="KW-0653">Protein transport</keyword>
<dbReference type="Pfam" id="PF00902">
    <property type="entry name" value="TatC"/>
    <property type="match status" value="1"/>
</dbReference>
<evidence type="ECO:0000256" key="5">
    <source>
        <dbReference type="ARBA" id="ARBA00023010"/>
    </source>
</evidence>
<dbReference type="InterPro" id="IPR002033">
    <property type="entry name" value="TatC"/>
</dbReference>
<comment type="similarity">
    <text evidence="7">Belongs to the TatC family.</text>
</comment>
<keyword evidence="7" id="KW-0813">Transport</keyword>
<feature type="transmembrane region" description="Helical" evidence="7">
    <location>
        <begin position="210"/>
        <end position="227"/>
    </location>
</feature>
<keyword evidence="2 7" id="KW-0812">Transmembrane</keyword>
<dbReference type="RefSeq" id="WP_378520406.1">
    <property type="nucleotide sequence ID" value="NZ_CBCSDI010000018.1"/>
</dbReference>
<dbReference type="Proteomes" id="UP001589698">
    <property type="component" value="Unassembled WGS sequence"/>
</dbReference>
<comment type="function">
    <text evidence="7">Part of the twin-arginine translocation (Tat) system that transports large folded proteins containing a characteristic twin-arginine motif in their signal peptide across membranes. Together with TatB, TatC is part of a receptor directly interacting with Tat signal peptides.</text>
</comment>
<feature type="transmembrane region" description="Helical" evidence="7">
    <location>
        <begin position="91"/>
        <end position="110"/>
    </location>
</feature>